<proteinExistence type="inferred from homology"/>
<dbReference type="GO" id="GO:0016020">
    <property type="term" value="C:membrane"/>
    <property type="evidence" value="ECO:0007669"/>
    <property type="project" value="TreeGrafter"/>
</dbReference>
<protein>
    <submittedName>
        <fullName evidence="4">SDR family oxidoreductase</fullName>
    </submittedName>
</protein>
<dbReference type="PIRSF" id="PIRSF000126">
    <property type="entry name" value="11-beta-HSD1"/>
    <property type="match status" value="1"/>
</dbReference>
<accession>A0A3P1SCN2</accession>
<dbReference type="InterPro" id="IPR002347">
    <property type="entry name" value="SDR_fam"/>
</dbReference>
<keyword evidence="2" id="KW-0560">Oxidoreductase</keyword>
<evidence type="ECO:0000256" key="3">
    <source>
        <dbReference type="RuleBase" id="RU000363"/>
    </source>
</evidence>
<gene>
    <name evidence="4" type="ORF">EII11_07345</name>
</gene>
<comment type="caution">
    <text evidence="4">The sequence shown here is derived from an EMBL/GenBank/DDBJ whole genome shotgun (WGS) entry which is preliminary data.</text>
</comment>
<dbReference type="GO" id="GO:0016491">
    <property type="term" value="F:oxidoreductase activity"/>
    <property type="evidence" value="ECO:0007669"/>
    <property type="project" value="UniProtKB-KW"/>
</dbReference>
<dbReference type="EMBL" id="RQZF01000007">
    <property type="protein sequence ID" value="RRC95043.1"/>
    <property type="molecule type" value="Genomic_DNA"/>
</dbReference>
<dbReference type="InterPro" id="IPR036291">
    <property type="entry name" value="NAD(P)-bd_dom_sf"/>
</dbReference>
<dbReference type="OrthoDB" id="9797538at2"/>
<keyword evidence="5" id="KW-1185">Reference proteome</keyword>
<dbReference type="PRINTS" id="PR00081">
    <property type="entry name" value="GDHRDH"/>
</dbReference>
<evidence type="ECO:0000256" key="1">
    <source>
        <dbReference type="ARBA" id="ARBA00006484"/>
    </source>
</evidence>
<dbReference type="PANTHER" id="PTHR44196:SF2">
    <property type="entry name" value="SHORT-CHAIN DEHYDROGENASE-RELATED"/>
    <property type="match status" value="1"/>
</dbReference>
<dbReference type="AlphaFoldDB" id="A0A3P1SCN2"/>
<dbReference type="CDD" id="cd05233">
    <property type="entry name" value="SDR_c"/>
    <property type="match status" value="1"/>
</dbReference>
<evidence type="ECO:0000313" key="4">
    <source>
        <dbReference type="EMBL" id="RRC95043.1"/>
    </source>
</evidence>
<evidence type="ECO:0000313" key="5">
    <source>
        <dbReference type="Proteomes" id="UP000280444"/>
    </source>
</evidence>
<dbReference type="Gene3D" id="3.40.50.720">
    <property type="entry name" value="NAD(P)-binding Rossmann-like Domain"/>
    <property type="match status" value="1"/>
</dbReference>
<reference evidence="4 5" key="1">
    <citation type="submission" date="2018-11" db="EMBL/GenBank/DDBJ databases">
        <title>Genomes From Bacteria Associated with the Canine Oral Cavity: a Test Case for Automated Genome-Based Taxonomic Assignment.</title>
        <authorList>
            <person name="Coil D.A."/>
            <person name="Jospin G."/>
            <person name="Darling A.E."/>
            <person name="Wallis C."/>
            <person name="Davis I.J."/>
            <person name="Harris S."/>
            <person name="Eisen J.A."/>
            <person name="Holcombe L.J."/>
            <person name="O'Flynn C."/>
        </authorList>
    </citation>
    <scope>NUCLEOTIDE SEQUENCE [LARGE SCALE GENOMIC DNA]</scope>
    <source>
        <strain evidence="4 5">OH770</strain>
    </source>
</reference>
<comment type="similarity">
    <text evidence="1 3">Belongs to the short-chain dehydrogenases/reductases (SDR) family.</text>
</comment>
<dbReference type="Proteomes" id="UP000280444">
    <property type="component" value="Unassembled WGS sequence"/>
</dbReference>
<name>A0A3P1SCN2_9ACTO</name>
<sequence>MGTALVTGATSGIGEEFCWQLAAAGHDLVLVARNEERLEALANDLRMIAGVSAEVIPADLSEREDCERVCARLDVGLGEALPPVGLLFNNAGYALGESFLTNDFDAEEAALDVMVRAVMMLSHHAARSMSARGRGAILNVSSVAAVTGMGVYGAHKAWVRAFTEALSQDLRGSGVTATCVSPGPTLTNFHERTGMSYEDMPTWAWTSAEQVVTEALDAVRRGQKHVTPGAQYKVAQLAVRLAPRGLVHKVTGLFPHM</sequence>
<organism evidence="4 5">
    <name type="scientific">Schaalia canis</name>
    <dbReference type="NCBI Taxonomy" id="100469"/>
    <lineage>
        <taxon>Bacteria</taxon>
        <taxon>Bacillati</taxon>
        <taxon>Actinomycetota</taxon>
        <taxon>Actinomycetes</taxon>
        <taxon>Actinomycetales</taxon>
        <taxon>Actinomycetaceae</taxon>
        <taxon>Schaalia</taxon>
    </lineage>
</organism>
<dbReference type="PRINTS" id="PR00080">
    <property type="entry name" value="SDRFAMILY"/>
</dbReference>
<dbReference type="SUPFAM" id="SSF51735">
    <property type="entry name" value="NAD(P)-binding Rossmann-fold domains"/>
    <property type="match status" value="1"/>
</dbReference>
<dbReference type="Pfam" id="PF00106">
    <property type="entry name" value="adh_short"/>
    <property type="match status" value="1"/>
</dbReference>
<dbReference type="RefSeq" id="WP_124870876.1">
    <property type="nucleotide sequence ID" value="NZ_RQZF01000007.1"/>
</dbReference>
<dbReference type="PANTHER" id="PTHR44196">
    <property type="entry name" value="DEHYDROGENASE/REDUCTASE SDR FAMILY MEMBER 7B"/>
    <property type="match status" value="1"/>
</dbReference>
<evidence type="ECO:0000256" key="2">
    <source>
        <dbReference type="ARBA" id="ARBA00023002"/>
    </source>
</evidence>